<reference evidence="11" key="2">
    <citation type="submission" date="2020-11" db="EMBL/GenBank/DDBJ databases">
        <authorList>
            <person name="McCartney M.A."/>
            <person name="Auch B."/>
            <person name="Kono T."/>
            <person name="Mallez S."/>
            <person name="Becker A."/>
            <person name="Gohl D.M."/>
            <person name="Silverstein K.A.T."/>
            <person name="Koren S."/>
            <person name="Bechman K.B."/>
            <person name="Herman A."/>
            <person name="Abrahante J.E."/>
            <person name="Garbe J."/>
        </authorList>
    </citation>
    <scope>NUCLEOTIDE SEQUENCE</scope>
    <source>
        <strain evidence="11">Duluth1</strain>
        <tissue evidence="11">Whole animal</tissue>
    </source>
</reference>
<evidence type="ECO:0000256" key="8">
    <source>
        <dbReference type="SAM" id="Coils"/>
    </source>
</evidence>
<gene>
    <name evidence="11" type="ORF">DPMN_120819</name>
</gene>
<comment type="similarity">
    <text evidence="2 7">Belongs to the major facilitator superfamily. Sugar transporter (TC 2.A.1.1) family.</text>
</comment>
<feature type="non-terminal residue" evidence="11">
    <location>
        <position position="342"/>
    </location>
</feature>
<evidence type="ECO:0000313" key="12">
    <source>
        <dbReference type="Proteomes" id="UP000828390"/>
    </source>
</evidence>
<accession>A0A9D4GP16</accession>
<sequence length="342" mass="37326">MGAENGSKYEASVNSDKDDKGSNFYVYYLTCFATIGGLLFGYDTGIISGSMLLIGDNWSLTTIWKELIVSATVGAAAIFALIAGYLTDYIGRKKVVMIASVIFTIGAVIMAASTNKEMLLVGRLVVGAGIGFASMSIPVYVAEASPPAIRGRLVTINQLFITIGIVISSVVAGLFSVNKQDGWRYMLGLAGIPSVIQFFGFFGLPESPRWLMEKGRRDDARKALQQIRKVQGVENELQEIQDAIDEQKKLETGKGVLMRMLGTQPVRRALVLGCGMQLFQQLCGINTVIYYSASILKLAGFPVELAIWLVCVPNVVNCLCTFIGIWLVERSGRRWLTIMSMI</sequence>
<evidence type="ECO:0000256" key="5">
    <source>
        <dbReference type="ARBA" id="ARBA00022989"/>
    </source>
</evidence>
<dbReference type="AlphaFoldDB" id="A0A9D4GP16"/>
<dbReference type="GO" id="GO:0016324">
    <property type="term" value="C:apical plasma membrane"/>
    <property type="evidence" value="ECO:0007669"/>
    <property type="project" value="TreeGrafter"/>
</dbReference>
<evidence type="ECO:0000256" key="6">
    <source>
        <dbReference type="ARBA" id="ARBA00023136"/>
    </source>
</evidence>
<evidence type="ECO:0000256" key="4">
    <source>
        <dbReference type="ARBA" id="ARBA00022692"/>
    </source>
</evidence>
<name>A0A9D4GP16_DREPO</name>
<evidence type="ECO:0000256" key="9">
    <source>
        <dbReference type="SAM" id="Phobius"/>
    </source>
</evidence>
<keyword evidence="5 9" id="KW-1133">Transmembrane helix</keyword>
<dbReference type="InterPro" id="IPR036259">
    <property type="entry name" value="MFS_trans_sf"/>
</dbReference>
<keyword evidence="6 9" id="KW-0472">Membrane</keyword>
<dbReference type="InterPro" id="IPR020846">
    <property type="entry name" value="MFS_dom"/>
</dbReference>
<keyword evidence="4 9" id="KW-0812">Transmembrane</keyword>
<dbReference type="PRINTS" id="PR00171">
    <property type="entry name" value="SUGRTRNSPORT"/>
</dbReference>
<feature type="transmembrane region" description="Helical" evidence="9">
    <location>
        <begin position="95"/>
        <end position="114"/>
    </location>
</feature>
<dbReference type="SUPFAM" id="SSF103473">
    <property type="entry name" value="MFS general substrate transporter"/>
    <property type="match status" value="1"/>
</dbReference>
<evidence type="ECO:0000256" key="1">
    <source>
        <dbReference type="ARBA" id="ARBA00004141"/>
    </source>
</evidence>
<evidence type="ECO:0000256" key="3">
    <source>
        <dbReference type="ARBA" id="ARBA00022448"/>
    </source>
</evidence>
<evidence type="ECO:0000259" key="10">
    <source>
        <dbReference type="PROSITE" id="PS50850"/>
    </source>
</evidence>
<keyword evidence="12" id="KW-1185">Reference proteome</keyword>
<evidence type="ECO:0000256" key="7">
    <source>
        <dbReference type="RuleBase" id="RU003346"/>
    </source>
</evidence>
<dbReference type="Proteomes" id="UP000828390">
    <property type="component" value="Unassembled WGS sequence"/>
</dbReference>
<dbReference type="InterPro" id="IPR003663">
    <property type="entry name" value="Sugar/inositol_transpt"/>
</dbReference>
<dbReference type="NCBIfam" id="TIGR00879">
    <property type="entry name" value="SP"/>
    <property type="match status" value="1"/>
</dbReference>
<dbReference type="PROSITE" id="PS50850">
    <property type="entry name" value="MFS"/>
    <property type="match status" value="1"/>
</dbReference>
<dbReference type="PANTHER" id="PTHR48020">
    <property type="entry name" value="PROTON MYO-INOSITOL COTRANSPORTER"/>
    <property type="match status" value="1"/>
</dbReference>
<dbReference type="PROSITE" id="PS00217">
    <property type="entry name" value="SUGAR_TRANSPORT_2"/>
    <property type="match status" value="1"/>
</dbReference>
<feature type="transmembrane region" description="Helical" evidence="9">
    <location>
        <begin position="305"/>
        <end position="328"/>
    </location>
</feature>
<protein>
    <recommendedName>
        <fullName evidence="10">Major facilitator superfamily (MFS) profile domain-containing protein</fullName>
    </recommendedName>
</protein>
<feature type="transmembrane region" description="Helical" evidence="9">
    <location>
        <begin position="120"/>
        <end position="141"/>
    </location>
</feature>
<dbReference type="InterPro" id="IPR050814">
    <property type="entry name" value="Myo-inositol_Transporter"/>
</dbReference>
<keyword evidence="8" id="KW-0175">Coiled coil</keyword>
<feature type="transmembrane region" description="Helical" evidence="9">
    <location>
        <begin position="269"/>
        <end position="293"/>
    </location>
</feature>
<feature type="transmembrane region" description="Helical" evidence="9">
    <location>
        <begin position="24"/>
        <end position="42"/>
    </location>
</feature>
<feature type="transmembrane region" description="Helical" evidence="9">
    <location>
        <begin position="183"/>
        <end position="204"/>
    </location>
</feature>
<dbReference type="PANTHER" id="PTHR48020:SF12">
    <property type="entry name" value="PROTON MYO-INOSITOL COTRANSPORTER"/>
    <property type="match status" value="1"/>
</dbReference>
<evidence type="ECO:0000256" key="2">
    <source>
        <dbReference type="ARBA" id="ARBA00010992"/>
    </source>
</evidence>
<dbReference type="Gene3D" id="1.20.1250.20">
    <property type="entry name" value="MFS general substrate transporter like domains"/>
    <property type="match status" value="1"/>
</dbReference>
<evidence type="ECO:0000313" key="11">
    <source>
        <dbReference type="EMBL" id="KAH3819088.1"/>
    </source>
</evidence>
<feature type="coiled-coil region" evidence="8">
    <location>
        <begin position="223"/>
        <end position="253"/>
    </location>
</feature>
<feature type="domain" description="Major facilitator superfamily (MFS) profile" evidence="10">
    <location>
        <begin position="29"/>
        <end position="342"/>
    </location>
</feature>
<comment type="caution">
    <text evidence="11">The sequence shown here is derived from an EMBL/GenBank/DDBJ whole genome shotgun (WGS) entry which is preliminary data.</text>
</comment>
<feature type="transmembrane region" description="Helical" evidence="9">
    <location>
        <begin position="62"/>
        <end position="83"/>
    </location>
</feature>
<keyword evidence="3 7" id="KW-0813">Transport</keyword>
<dbReference type="InterPro" id="IPR005828">
    <property type="entry name" value="MFS_sugar_transport-like"/>
</dbReference>
<dbReference type="EMBL" id="JAIWYP010000005">
    <property type="protein sequence ID" value="KAH3819088.1"/>
    <property type="molecule type" value="Genomic_DNA"/>
</dbReference>
<proteinExistence type="inferred from homology"/>
<comment type="subcellular location">
    <subcellularLocation>
        <location evidence="1">Membrane</location>
        <topology evidence="1">Multi-pass membrane protein</topology>
    </subcellularLocation>
</comment>
<dbReference type="InterPro" id="IPR005829">
    <property type="entry name" value="Sugar_transporter_CS"/>
</dbReference>
<organism evidence="11 12">
    <name type="scientific">Dreissena polymorpha</name>
    <name type="common">Zebra mussel</name>
    <name type="synonym">Mytilus polymorpha</name>
    <dbReference type="NCBI Taxonomy" id="45954"/>
    <lineage>
        <taxon>Eukaryota</taxon>
        <taxon>Metazoa</taxon>
        <taxon>Spiralia</taxon>
        <taxon>Lophotrochozoa</taxon>
        <taxon>Mollusca</taxon>
        <taxon>Bivalvia</taxon>
        <taxon>Autobranchia</taxon>
        <taxon>Heteroconchia</taxon>
        <taxon>Euheterodonta</taxon>
        <taxon>Imparidentia</taxon>
        <taxon>Neoheterodontei</taxon>
        <taxon>Myida</taxon>
        <taxon>Dreissenoidea</taxon>
        <taxon>Dreissenidae</taxon>
        <taxon>Dreissena</taxon>
    </lineage>
</organism>
<reference evidence="11" key="1">
    <citation type="journal article" date="2019" name="bioRxiv">
        <title>The Genome of the Zebra Mussel, Dreissena polymorpha: A Resource for Invasive Species Research.</title>
        <authorList>
            <person name="McCartney M.A."/>
            <person name="Auch B."/>
            <person name="Kono T."/>
            <person name="Mallez S."/>
            <person name="Zhang Y."/>
            <person name="Obille A."/>
            <person name="Becker A."/>
            <person name="Abrahante J.E."/>
            <person name="Garbe J."/>
            <person name="Badalamenti J.P."/>
            <person name="Herman A."/>
            <person name="Mangelson H."/>
            <person name="Liachko I."/>
            <person name="Sullivan S."/>
            <person name="Sone E.D."/>
            <person name="Koren S."/>
            <person name="Silverstein K.A.T."/>
            <person name="Beckman K.B."/>
            <person name="Gohl D.M."/>
        </authorList>
    </citation>
    <scope>NUCLEOTIDE SEQUENCE</scope>
    <source>
        <strain evidence="11">Duluth1</strain>
        <tissue evidence="11">Whole animal</tissue>
    </source>
</reference>
<feature type="transmembrane region" description="Helical" evidence="9">
    <location>
        <begin position="153"/>
        <end position="177"/>
    </location>
</feature>
<dbReference type="GO" id="GO:0005366">
    <property type="term" value="F:myo-inositol:proton symporter activity"/>
    <property type="evidence" value="ECO:0007669"/>
    <property type="project" value="TreeGrafter"/>
</dbReference>
<dbReference type="Pfam" id="PF00083">
    <property type="entry name" value="Sugar_tr"/>
    <property type="match status" value="1"/>
</dbReference>